<evidence type="ECO:0000256" key="1">
    <source>
        <dbReference type="ARBA" id="ARBA00023125"/>
    </source>
</evidence>
<dbReference type="PROSITE" id="PS00622">
    <property type="entry name" value="HTH_LUXR_1"/>
    <property type="match status" value="1"/>
</dbReference>
<dbReference type="PRINTS" id="PR00038">
    <property type="entry name" value="HTHLUXR"/>
</dbReference>
<dbReference type="AlphaFoldDB" id="A0A1M5VM67"/>
<dbReference type="CDD" id="cd06170">
    <property type="entry name" value="LuxR_C_like"/>
    <property type="match status" value="1"/>
</dbReference>
<dbReference type="InterPro" id="IPR039420">
    <property type="entry name" value="WalR-like"/>
</dbReference>
<dbReference type="GO" id="GO:0006355">
    <property type="term" value="P:regulation of DNA-templated transcription"/>
    <property type="evidence" value="ECO:0007669"/>
    <property type="project" value="InterPro"/>
</dbReference>
<dbReference type="Pfam" id="PF00196">
    <property type="entry name" value="GerE"/>
    <property type="match status" value="1"/>
</dbReference>
<dbReference type="Proteomes" id="UP000184268">
    <property type="component" value="Unassembled WGS sequence"/>
</dbReference>
<dbReference type="Gene3D" id="3.40.50.2300">
    <property type="match status" value="1"/>
</dbReference>
<evidence type="ECO:0000313" key="3">
    <source>
        <dbReference type="EMBL" id="SHH76356.1"/>
    </source>
</evidence>
<gene>
    <name evidence="3" type="ORF">SAMN02745129_2855</name>
</gene>
<keyword evidence="1" id="KW-0238">DNA-binding</keyword>
<dbReference type="RefSeq" id="WP_067656825.1">
    <property type="nucleotide sequence ID" value="NZ_FQXG01000004.1"/>
</dbReference>
<dbReference type="SUPFAM" id="SSF46894">
    <property type="entry name" value="C-terminal effector domain of the bipartite response regulators"/>
    <property type="match status" value="1"/>
</dbReference>
<dbReference type="STRING" id="299255.SAMN02745129_2855"/>
<proteinExistence type="predicted"/>
<dbReference type="PROSITE" id="PS50043">
    <property type="entry name" value="HTH_LUXR_2"/>
    <property type="match status" value="1"/>
</dbReference>
<evidence type="ECO:0000259" key="2">
    <source>
        <dbReference type="PROSITE" id="PS50043"/>
    </source>
</evidence>
<dbReference type="PANTHER" id="PTHR43214:SF38">
    <property type="entry name" value="NITRATE_NITRITE RESPONSE REGULATOR PROTEIN NARL"/>
    <property type="match status" value="1"/>
</dbReference>
<feature type="domain" description="HTH luxR-type" evidence="2">
    <location>
        <begin position="146"/>
        <end position="211"/>
    </location>
</feature>
<keyword evidence="4" id="KW-1185">Reference proteome</keyword>
<dbReference type="Gene3D" id="1.10.10.10">
    <property type="entry name" value="Winged helix-like DNA-binding domain superfamily/Winged helix DNA-binding domain"/>
    <property type="match status" value="1"/>
</dbReference>
<dbReference type="InterPro" id="IPR036388">
    <property type="entry name" value="WH-like_DNA-bd_sf"/>
</dbReference>
<dbReference type="OrthoDB" id="561214at2"/>
<dbReference type="GO" id="GO:0003677">
    <property type="term" value="F:DNA binding"/>
    <property type="evidence" value="ECO:0007669"/>
    <property type="project" value="UniProtKB-KW"/>
</dbReference>
<sequence length="211" mass="24026">MAQPFHTLCFVRDSEHPSPLEVLCAPMACELQRYGTLSDVPMSLLNDSGVLLLVSLHNQRLGLRGLPSWLEKKLPAHNVALIDVVGEELDPVYALKLGYRGLLKQDDRPDIQLMALRGLVKGELWYPRSTLEKVVQNLLFDHQQRHQSEQEKLTKRERELVRLVAEGARNKEIAQKLFISEYTVKAHLASIFRKTETRSRAELIGKLGLVE</sequence>
<dbReference type="EMBL" id="FQXG01000004">
    <property type="protein sequence ID" value="SHH76356.1"/>
    <property type="molecule type" value="Genomic_DNA"/>
</dbReference>
<protein>
    <submittedName>
        <fullName evidence="3">Regulatory protein, luxR family</fullName>
    </submittedName>
</protein>
<dbReference type="InterPro" id="IPR000792">
    <property type="entry name" value="Tscrpt_reg_LuxR_C"/>
</dbReference>
<organism evidence="3 4">
    <name type="scientific">Ferrimonas marina</name>
    <dbReference type="NCBI Taxonomy" id="299255"/>
    <lineage>
        <taxon>Bacteria</taxon>
        <taxon>Pseudomonadati</taxon>
        <taxon>Pseudomonadota</taxon>
        <taxon>Gammaproteobacteria</taxon>
        <taxon>Alteromonadales</taxon>
        <taxon>Ferrimonadaceae</taxon>
        <taxon>Ferrimonas</taxon>
    </lineage>
</organism>
<dbReference type="InterPro" id="IPR016032">
    <property type="entry name" value="Sig_transdc_resp-reg_C-effctor"/>
</dbReference>
<evidence type="ECO:0000313" key="4">
    <source>
        <dbReference type="Proteomes" id="UP000184268"/>
    </source>
</evidence>
<dbReference type="PANTHER" id="PTHR43214">
    <property type="entry name" value="TWO-COMPONENT RESPONSE REGULATOR"/>
    <property type="match status" value="1"/>
</dbReference>
<name>A0A1M5VM67_9GAMM</name>
<accession>A0A1M5VM67</accession>
<dbReference type="SMART" id="SM00421">
    <property type="entry name" value="HTH_LUXR"/>
    <property type="match status" value="1"/>
</dbReference>
<reference evidence="3 4" key="1">
    <citation type="submission" date="2016-11" db="EMBL/GenBank/DDBJ databases">
        <authorList>
            <person name="Jaros S."/>
            <person name="Januszkiewicz K."/>
            <person name="Wedrychowicz H."/>
        </authorList>
    </citation>
    <scope>NUCLEOTIDE SEQUENCE [LARGE SCALE GENOMIC DNA]</scope>
    <source>
        <strain evidence="3 4">DSM 16917</strain>
    </source>
</reference>